<evidence type="ECO:0000313" key="1">
    <source>
        <dbReference type="EMBL" id="KIK40157.1"/>
    </source>
</evidence>
<dbReference type="HOGENOM" id="CLU_2980635_0_0_1"/>
<sequence>MTDIFSWCELETECSFVVKLVHKPYMTVSSHSSALVSIDVLFGGDTNKSHVYCEMMLT</sequence>
<dbReference type="Proteomes" id="UP000054485">
    <property type="component" value="Unassembled WGS sequence"/>
</dbReference>
<gene>
    <name evidence="1" type="ORF">CY34DRAFT_283716</name>
</gene>
<protein>
    <submittedName>
        <fullName evidence="1">Uncharacterized protein</fullName>
    </submittedName>
</protein>
<dbReference type="EMBL" id="KN835313">
    <property type="protein sequence ID" value="KIK40157.1"/>
    <property type="molecule type" value="Genomic_DNA"/>
</dbReference>
<reference evidence="2" key="2">
    <citation type="submission" date="2015-01" db="EMBL/GenBank/DDBJ databases">
        <title>Evolutionary Origins and Diversification of the Mycorrhizal Mutualists.</title>
        <authorList>
            <consortium name="DOE Joint Genome Institute"/>
            <consortium name="Mycorrhizal Genomics Consortium"/>
            <person name="Kohler A."/>
            <person name="Kuo A."/>
            <person name="Nagy L.G."/>
            <person name="Floudas D."/>
            <person name="Copeland A."/>
            <person name="Barry K.W."/>
            <person name="Cichocki N."/>
            <person name="Veneault-Fourrey C."/>
            <person name="LaButti K."/>
            <person name="Lindquist E.A."/>
            <person name="Lipzen A."/>
            <person name="Lundell T."/>
            <person name="Morin E."/>
            <person name="Murat C."/>
            <person name="Riley R."/>
            <person name="Ohm R."/>
            <person name="Sun H."/>
            <person name="Tunlid A."/>
            <person name="Henrissat B."/>
            <person name="Grigoriev I.V."/>
            <person name="Hibbett D.S."/>
            <person name="Martin F."/>
        </authorList>
    </citation>
    <scope>NUCLEOTIDE SEQUENCE [LARGE SCALE GENOMIC DNA]</scope>
    <source>
        <strain evidence="2">UH-Slu-Lm8-n1</strain>
    </source>
</reference>
<accession>A0A0D0B0T9</accession>
<organism evidence="1 2">
    <name type="scientific">Suillus luteus UH-Slu-Lm8-n1</name>
    <dbReference type="NCBI Taxonomy" id="930992"/>
    <lineage>
        <taxon>Eukaryota</taxon>
        <taxon>Fungi</taxon>
        <taxon>Dikarya</taxon>
        <taxon>Basidiomycota</taxon>
        <taxon>Agaricomycotina</taxon>
        <taxon>Agaricomycetes</taxon>
        <taxon>Agaricomycetidae</taxon>
        <taxon>Boletales</taxon>
        <taxon>Suillineae</taxon>
        <taxon>Suillaceae</taxon>
        <taxon>Suillus</taxon>
    </lineage>
</organism>
<keyword evidence="2" id="KW-1185">Reference proteome</keyword>
<dbReference type="InParanoid" id="A0A0D0B0T9"/>
<dbReference type="AlphaFoldDB" id="A0A0D0B0T9"/>
<reference evidence="1 2" key="1">
    <citation type="submission" date="2014-04" db="EMBL/GenBank/DDBJ databases">
        <authorList>
            <consortium name="DOE Joint Genome Institute"/>
            <person name="Kuo A."/>
            <person name="Ruytinx J."/>
            <person name="Rineau F."/>
            <person name="Colpaert J."/>
            <person name="Kohler A."/>
            <person name="Nagy L.G."/>
            <person name="Floudas D."/>
            <person name="Copeland A."/>
            <person name="Barry K.W."/>
            <person name="Cichocki N."/>
            <person name="Veneault-Fourrey C."/>
            <person name="LaButti K."/>
            <person name="Lindquist E.A."/>
            <person name="Lipzen A."/>
            <person name="Lundell T."/>
            <person name="Morin E."/>
            <person name="Murat C."/>
            <person name="Sun H."/>
            <person name="Tunlid A."/>
            <person name="Henrissat B."/>
            <person name="Grigoriev I.V."/>
            <person name="Hibbett D.S."/>
            <person name="Martin F."/>
            <person name="Nordberg H.P."/>
            <person name="Cantor M.N."/>
            <person name="Hua S.X."/>
        </authorList>
    </citation>
    <scope>NUCLEOTIDE SEQUENCE [LARGE SCALE GENOMIC DNA]</scope>
    <source>
        <strain evidence="1 2">UH-Slu-Lm8-n1</strain>
    </source>
</reference>
<name>A0A0D0B0T9_9AGAM</name>
<evidence type="ECO:0000313" key="2">
    <source>
        <dbReference type="Proteomes" id="UP000054485"/>
    </source>
</evidence>
<proteinExistence type="predicted"/>